<proteinExistence type="predicted"/>
<reference evidence="1" key="1">
    <citation type="journal article" date="2015" name="Nature">
        <title>Complex archaea that bridge the gap between prokaryotes and eukaryotes.</title>
        <authorList>
            <person name="Spang A."/>
            <person name="Saw J.H."/>
            <person name="Jorgensen S.L."/>
            <person name="Zaremba-Niedzwiedzka K."/>
            <person name="Martijn J."/>
            <person name="Lind A.E."/>
            <person name="van Eijk R."/>
            <person name="Schleper C."/>
            <person name="Guy L."/>
            <person name="Ettema T.J."/>
        </authorList>
    </citation>
    <scope>NUCLEOTIDE SEQUENCE</scope>
</reference>
<name>A0A0F9CBX2_9ZZZZ</name>
<dbReference type="EMBL" id="LAZR01033982">
    <property type="protein sequence ID" value="KKL46574.1"/>
    <property type="molecule type" value="Genomic_DNA"/>
</dbReference>
<comment type="caution">
    <text evidence="1">The sequence shown here is derived from an EMBL/GenBank/DDBJ whole genome shotgun (WGS) entry which is preliminary data.</text>
</comment>
<protein>
    <submittedName>
        <fullName evidence="1">Uncharacterized protein</fullName>
    </submittedName>
</protein>
<organism evidence="1">
    <name type="scientific">marine sediment metagenome</name>
    <dbReference type="NCBI Taxonomy" id="412755"/>
    <lineage>
        <taxon>unclassified sequences</taxon>
        <taxon>metagenomes</taxon>
        <taxon>ecological metagenomes</taxon>
    </lineage>
</organism>
<gene>
    <name evidence="1" type="ORF">LCGC14_2344190</name>
</gene>
<sequence length="151" mass="17059">MSQPENNPSLHELRRKWDEGHFRQDADSVYGIDEAVEEAIAQLLVDDNYDSPFSVSFSISPELSRGRIPSIEEAQNFARDAMFKIYGQFGNKTCRICRLTATNDPCDNCYSRFRRASQIPSEAGICVFCRNKSPSVICVPCTERILRDGLG</sequence>
<accession>A0A0F9CBX2</accession>
<dbReference type="AlphaFoldDB" id="A0A0F9CBX2"/>
<evidence type="ECO:0000313" key="1">
    <source>
        <dbReference type="EMBL" id="KKL46574.1"/>
    </source>
</evidence>